<name>A0A437JP28_9BURK</name>
<keyword evidence="8" id="KW-1185">Reference proteome</keyword>
<keyword evidence="3 6" id="KW-0812">Transmembrane</keyword>
<reference evidence="7 8" key="1">
    <citation type="submission" date="2019-01" db="EMBL/GenBank/DDBJ databases">
        <authorList>
            <person name="Chen W.-M."/>
        </authorList>
    </citation>
    <scope>NUCLEOTIDE SEQUENCE [LARGE SCALE GENOMIC DNA]</scope>
    <source>
        <strain evidence="7 8">ICH-3</strain>
    </source>
</reference>
<dbReference type="GO" id="GO:0043190">
    <property type="term" value="C:ATP-binding cassette (ABC) transporter complex"/>
    <property type="evidence" value="ECO:0007669"/>
    <property type="project" value="TreeGrafter"/>
</dbReference>
<accession>A0A437JP28</accession>
<feature type="transmembrane region" description="Helical" evidence="6">
    <location>
        <begin position="341"/>
        <end position="364"/>
    </location>
</feature>
<evidence type="ECO:0000256" key="6">
    <source>
        <dbReference type="SAM" id="Phobius"/>
    </source>
</evidence>
<dbReference type="RefSeq" id="WP_128201057.1">
    <property type="nucleotide sequence ID" value="NZ_SACT01000010.1"/>
</dbReference>
<dbReference type="Proteomes" id="UP000288178">
    <property type="component" value="Unassembled WGS sequence"/>
</dbReference>
<feature type="transmembrane region" description="Helical" evidence="6">
    <location>
        <begin position="310"/>
        <end position="329"/>
    </location>
</feature>
<gene>
    <name evidence="7" type="ORF">ENE75_22940</name>
</gene>
<comment type="caution">
    <text evidence="7">The sequence shown here is derived from an EMBL/GenBank/DDBJ whole genome shotgun (WGS) entry which is preliminary data.</text>
</comment>
<feature type="transmembrane region" description="Helical" evidence="6">
    <location>
        <begin position="282"/>
        <end position="304"/>
    </location>
</feature>
<feature type="transmembrane region" description="Helical" evidence="6">
    <location>
        <begin position="48"/>
        <end position="76"/>
    </location>
</feature>
<feature type="transmembrane region" description="Helical" evidence="6">
    <location>
        <begin position="15"/>
        <end position="36"/>
    </location>
</feature>
<dbReference type="PANTHER" id="PTHR33529">
    <property type="entry name" value="SLR0882 PROTEIN-RELATED"/>
    <property type="match status" value="1"/>
</dbReference>
<dbReference type="Pfam" id="PF03739">
    <property type="entry name" value="LptF_LptG"/>
    <property type="match status" value="1"/>
</dbReference>
<dbReference type="OrthoDB" id="9778062at2"/>
<evidence type="ECO:0000313" key="7">
    <source>
        <dbReference type="EMBL" id="RVT48538.1"/>
    </source>
</evidence>
<sequence length="380" mass="40926">MVFDTTVRRELARSFGATLVVILTIVLTMLLIRTVGQAAKGQIAPQDVVLLLGFVALSNLPTMLALSLFVAVVVSLGRMYRDSEMVIWFASGIGLRRFVRPVLYTTWPVLLVIALLTLFVVPWGSRSGLELRDRYAARSDLSRVTPGVFQQSSDGSRVFFIERSAAEASAAASAPAEALAGDAGPTVARNVFVLSASGEHESVTSASRGRIDSIDDTRMLVLERGQRTDLDRATGDKARASFEDYRVRVDEKAARLATQVQPRAMPTADLLRDPTLRHQGELAWRIGLALGAANLLLLGIGLSATTPRRASNWNLLFALLGFVVYYNLIGLSQAWVAAGRLGIGAALLGLHGAAAALALGLLAWRDQGATHRLWPRKAAA</sequence>
<evidence type="ECO:0000256" key="2">
    <source>
        <dbReference type="ARBA" id="ARBA00022475"/>
    </source>
</evidence>
<proteinExistence type="predicted"/>
<protein>
    <submittedName>
        <fullName evidence="7">LPS export ABC transporter permease LptF</fullName>
    </submittedName>
</protein>
<dbReference type="EMBL" id="SACT01000010">
    <property type="protein sequence ID" value="RVT48538.1"/>
    <property type="molecule type" value="Genomic_DNA"/>
</dbReference>
<evidence type="ECO:0000256" key="5">
    <source>
        <dbReference type="ARBA" id="ARBA00023136"/>
    </source>
</evidence>
<keyword evidence="4 6" id="KW-1133">Transmembrane helix</keyword>
<feature type="transmembrane region" description="Helical" evidence="6">
    <location>
        <begin position="104"/>
        <end position="124"/>
    </location>
</feature>
<comment type="subcellular location">
    <subcellularLocation>
        <location evidence="1">Cell membrane</location>
        <topology evidence="1">Multi-pass membrane protein</topology>
    </subcellularLocation>
</comment>
<evidence type="ECO:0000256" key="3">
    <source>
        <dbReference type="ARBA" id="ARBA00022692"/>
    </source>
</evidence>
<dbReference type="GO" id="GO:0015920">
    <property type="term" value="P:lipopolysaccharide transport"/>
    <property type="evidence" value="ECO:0007669"/>
    <property type="project" value="TreeGrafter"/>
</dbReference>
<organism evidence="7 8">
    <name type="scientific">Rubrivivax albus</name>
    <dbReference type="NCBI Taxonomy" id="2499835"/>
    <lineage>
        <taxon>Bacteria</taxon>
        <taxon>Pseudomonadati</taxon>
        <taxon>Pseudomonadota</taxon>
        <taxon>Betaproteobacteria</taxon>
        <taxon>Burkholderiales</taxon>
        <taxon>Sphaerotilaceae</taxon>
        <taxon>Rubrivivax</taxon>
    </lineage>
</organism>
<dbReference type="InterPro" id="IPR005495">
    <property type="entry name" value="LptG/LptF_permease"/>
</dbReference>
<dbReference type="PANTHER" id="PTHR33529:SF7">
    <property type="entry name" value="LIPOPOLYSACCHARIDE EXPORT SYSTEM PERMEASE PROTEIN LPTF"/>
    <property type="match status" value="1"/>
</dbReference>
<keyword evidence="2" id="KW-1003">Cell membrane</keyword>
<dbReference type="AlphaFoldDB" id="A0A437JP28"/>
<evidence type="ECO:0000313" key="8">
    <source>
        <dbReference type="Proteomes" id="UP000288178"/>
    </source>
</evidence>
<evidence type="ECO:0000256" key="4">
    <source>
        <dbReference type="ARBA" id="ARBA00022989"/>
    </source>
</evidence>
<keyword evidence="5 6" id="KW-0472">Membrane</keyword>
<evidence type="ECO:0000256" key="1">
    <source>
        <dbReference type="ARBA" id="ARBA00004651"/>
    </source>
</evidence>